<proteinExistence type="predicted"/>
<dbReference type="Proteomes" id="UP000678276">
    <property type="component" value="Unassembled WGS sequence"/>
</dbReference>
<organism evidence="1 2">
    <name type="scientific">Jiella mangrovi</name>
    <dbReference type="NCBI Taxonomy" id="2821407"/>
    <lineage>
        <taxon>Bacteria</taxon>
        <taxon>Pseudomonadati</taxon>
        <taxon>Pseudomonadota</taxon>
        <taxon>Alphaproteobacteria</taxon>
        <taxon>Hyphomicrobiales</taxon>
        <taxon>Aurantimonadaceae</taxon>
        <taxon>Jiella</taxon>
    </lineage>
</organism>
<accession>A0ABS4BDZ1</accession>
<reference evidence="1 2" key="1">
    <citation type="submission" date="2021-04" db="EMBL/GenBank/DDBJ databases">
        <title>Whole genome sequence of Jiella sp. KSK16Y-1.</title>
        <authorList>
            <person name="Tuo L."/>
        </authorList>
    </citation>
    <scope>NUCLEOTIDE SEQUENCE [LARGE SCALE GENOMIC DNA]</scope>
    <source>
        <strain evidence="1 2">KSK16Y-1</strain>
    </source>
</reference>
<dbReference type="RefSeq" id="WP_209593358.1">
    <property type="nucleotide sequence ID" value="NZ_JAGJCF010000002.1"/>
</dbReference>
<evidence type="ECO:0000313" key="2">
    <source>
        <dbReference type="Proteomes" id="UP000678276"/>
    </source>
</evidence>
<dbReference type="EMBL" id="JAGJCF010000002">
    <property type="protein sequence ID" value="MBP0614964.1"/>
    <property type="molecule type" value="Genomic_DNA"/>
</dbReference>
<comment type="caution">
    <text evidence="1">The sequence shown here is derived from an EMBL/GenBank/DDBJ whole genome shotgun (WGS) entry which is preliminary data.</text>
</comment>
<sequence length="297" mass="33576">MNQSPPVVIKKKRHSFLFRWRIERVIDRIVRKETSHAAEFEAFRRTVQGSLPSRSGPPILHAACNELYYWEFARTFLRSIESIGAPERFHLHLCEPSSDALRDVEVLAASLPSIDLTWTWDQGENATLPVYPTIYYAAVRFLIAPIIIEASNSTVLCLDIDGIARRSITAGFEELAGSEDVRLIKRPGQKSVRRVLASALSIRPTKAGRRFADRLGRSIATILKMRPRYHIDQIAIVRIVEAMEAKGELETAQMPLSFADHEFDDDSIIWTAKSWQRKNSEAFINAKGAVNGAFAEK</sequence>
<gene>
    <name evidence="1" type="ORF">J6595_05155</name>
</gene>
<keyword evidence="2" id="KW-1185">Reference proteome</keyword>
<evidence type="ECO:0000313" key="1">
    <source>
        <dbReference type="EMBL" id="MBP0614964.1"/>
    </source>
</evidence>
<name>A0ABS4BDZ1_9HYPH</name>
<protein>
    <submittedName>
        <fullName evidence="1">Uncharacterized protein</fullName>
    </submittedName>
</protein>